<dbReference type="InterPro" id="IPR017871">
    <property type="entry name" value="ABC_transporter-like_CS"/>
</dbReference>
<keyword evidence="2" id="KW-0813">Transport</keyword>
<name>A0A9X3CJX2_9VIBR</name>
<dbReference type="InterPro" id="IPR003439">
    <property type="entry name" value="ABC_transporter-like_ATP-bd"/>
</dbReference>
<dbReference type="InterPro" id="IPR036640">
    <property type="entry name" value="ABC1_TM_sf"/>
</dbReference>
<dbReference type="NCBIfam" id="TIGR02857">
    <property type="entry name" value="CydD"/>
    <property type="match status" value="1"/>
</dbReference>
<feature type="transmembrane region" description="Helical" evidence="10">
    <location>
        <begin position="278"/>
        <end position="297"/>
    </location>
</feature>
<dbReference type="CDD" id="cd18584">
    <property type="entry name" value="ABC_6TM_AarD_CydD"/>
    <property type="match status" value="1"/>
</dbReference>
<dbReference type="PANTHER" id="PTHR24221:SF261">
    <property type="entry name" value="GLUTATHIONE_L-CYSTEINE TRANSPORT SYSTEM ATP-BINDING_PERMEASE PROTEIN CYDD"/>
    <property type="match status" value="1"/>
</dbReference>
<evidence type="ECO:0000256" key="1">
    <source>
        <dbReference type="ARBA" id="ARBA00004429"/>
    </source>
</evidence>
<dbReference type="PROSITE" id="PS00211">
    <property type="entry name" value="ABC_TRANSPORTER_1"/>
    <property type="match status" value="1"/>
</dbReference>
<dbReference type="AlphaFoldDB" id="A0A9X3CJX2"/>
<dbReference type="SUPFAM" id="SSF52540">
    <property type="entry name" value="P-loop containing nucleoside triphosphate hydrolases"/>
    <property type="match status" value="1"/>
</dbReference>
<keyword evidence="8 10" id="KW-1133">Transmembrane helix</keyword>
<dbReference type="GO" id="GO:0005886">
    <property type="term" value="C:plasma membrane"/>
    <property type="evidence" value="ECO:0007669"/>
    <property type="project" value="UniProtKB-SubCell"/>
</dbReference>
<comment type="subcellular location">
    <subcellularLocation>
        <location evidence="1">Cell inner membrane</location>
        <topology evidence="1">Multi-pass membrane protein</topology>
    </subcellularLocation>
</comment>
<evidence type="ECO:0000256" key="4">
    <source>
        <dbReference type="ARBA" id="ARBA00022519"/>
    </source>
</evidence>
<feature type="transmembrane region" description="Helical" evidence="10">
    <location>
        <begin position="23"/>
        <end position="50"/>
    </location>
</feature>
<comment type="caution">
    <text evidence="13">The sequence shown here is derived from an EMBL/GenBank/DDBJ whole genome shotgun (WGS) entry which is preliminary data.</text>
</comment>
<keyword evidence="4" id="KW-0997">Cell inner membrane</keyword>
<evidence type="ECO:0000256" key="3">
    <source>
        <dbReference type="ARBA" id="ARBA00022475"/>
    </source>
</evidence>
<dbReference type="GO" id="GO:0005524">
    <property type="term" value="F:ATP binding"/>
    <property type="evidence" value="ECO:0007669"/>
    <property type="project" value="UniProtKB-KW"/>
</dbReference>
<evidence type="ECO:0000256" key="2">
    <source>
        <dbReference type="ARBA" id="ARBA00022448"/>
    </source>
</evidence>
<keyword evidence="6" id="KW-0547">Nucleotide-binding</keyword>
<dbReference type="FunFam" id="1.20.1560.10:FF:000039">
    <property type="entry name" value="Cysteine/glutathione ABC transporter permease/ATP-binding protein CydD"/>
    <property type="match status" value="1"/>
</dbReference>
<dbReference type="CDD" id="cd03228">
    <property type="entry name" value="ABCC_MRP_Like"/>
    <property type="match status" value="1"/>
</dbReference>
<sequence>MDKKKQRSLNNWLKTQSRLAKRWLLIAVGLGVLSSLFLLAQAALIATILHQLIIEHTDKYELIPYFIGLVASVAGRAGCAWGREIAGFKCGEKIRCYIRELILNKLHELGPSYIKGKPAGTWATLVLEQVEDMHDFFAKYLPQMSLAVLVPFVILIVVFPINWAAGLIFLITAPLVPLFMALVGMKAADANRKNFKALQRLSGHFYDRLQSMTTIRLFNRTAAEKDVLEGASEVFRKRTMDVLRLAFLSSAVLEFFTSISIAMTAVYFGFSLIGEVNFGHYGVGVTLFAGLFILILAPEFYQPLRDLGTFYHAKAQAVGAAESIVEFLDTKVDNLPQGQNTLNTHSHIELSAENLEIFSPEGKRLVGPISFHIQDGQSIALVGPSGAGKTSLVNTILGFMPYSGSLKINGQELRDLACDDWRENVSWVGQNPLLLHGTIRENITLGKENVSDSTVLSALSSSFSDEFVDQHGLDYHVTDRSSSLSVGQAQRLALARAMIQDGQFWLLDEPTASLDAKSERLVTEGIRHTTQGKTTLTVTHQLSQLKSVDSIWVMNHGKLEQSGHFEALAQTDGLFKSMLSAHNTMVDNNKGNLDA</sequence>
<proteinExistence type="predicted"/>
<dbReference type="SUPFAM" id="SSF90123">
    <property type="entry name" value="ABC transporter transmembrane region"/>
    <property type="match status" value="1"/>
</dbReference>
<reference evidence="13" key="1">
    <citation type="submission" date="2022-02" db="EMBL/GenBank/DDBJ databases">
        <title>Vibrio sp. nov, a new bacterium isolated from seawater.</title>
        <authorList>
            <person name="Yuan Y."/>
        </authorList>
    </citation>
    <scope>NUCLEOTIDE SEQUENCE</scope>
    <source>
        <strain evidence="13">ZSDZ65</strain>
    </source>
</reference>
<feature type="transmembrane region" description="Helical" evidence="10">
    <location>
        <begin position="140"/>
        <end position="161"/>
    </location>
</feature>
<evidence type="ECO:0000259" key="11">
    <source>
        <dbReference type="PROSITE" id="PS50893"/>
    </source>
</evidence>
<dbReference type="SMART" id="SM00382">
    <property type="entry name" value="AAA"/>
    <property type="match status" value="1"/>
</dbReference>
<evidence type="ECO:0000256" key="10">
    <source>
        <dbReference type="SAM" id="Phobius"/>
    </source>
</evidence>
<dbReference type="InterPro" id="IPR003593">
    <property type="entry name" value="AAA+_ATPase"/>
</dbReference>
<dbReference type="Proteomes" id="UP001155587">
    <property type="component" value="Unassembled WGS sequence"/>
</dbReference>
<evidence type="ECO:0000256" key="8">
    <source>
        <dbReference type="ARBA" id="ARBA00022989"/>
    </source>
</evidence>
<dbReference type="InterPro" id="IPR027417">
    <property type="entry name" value="P-loop_NTPase"/>
</dbReference>
<gene>
    <name evidence="13" type="primary">cydD</name>
    <name evidence="13" type="ORF">MD535_01655</name>
</gene>
<evidence type="ECO:0000256" key="5">
    <source>
        <dbReference type="ARBA" id="ARBA00022692"/>
    </source>
</evidence>
<dbReference type="GO" id="GO:0016887">
    <property type="term" value="F:ATP hydrolysis activity"/>
    <property type="evidence" value="ECO:0007669"/>
    <property type="project" value="InterPro"/>
</dbReference>
<dbReference type="GO" id="GO:0034040">
    <property type="term" value="F:ATPase-coupled lipid transmembrane transporter activity"/>
    <property type="evidence" value="ECO:0007669"/>
    <property type="project" value="TreeGrafter"/>
</dbReference>
<dbReference type="PROSITE" id="PS50893">
    <property type="entry name" value="ABC_TRANSPORTER_2"/>
    <property type="match status" value="1"/>
</dbReference>
<dbReference type="EMBL" id="JAKRRY010000001">
    <property type="protein sequence ID" value="MCW8344732.1"/>
    <property type="molecule type" value="Genomic_DNA"/>
</dbReference>
<dbReference type="Gene3D" id="3.40.50.300">
    <property type="entry name" value="P-loop containing nucleotide triphosphate hydrolases"/>
    <property type="match status" value="1"/>
</dbReference>
<keyword evidence="14" id="KW-1185">Reference proteome</keyword>
<dbReference type="PANTHER" id="PTHR24221">
    <property type="entry name" value="ATP-BINDING CASSETTE SUB-FAMILY B"/>
    <property type="match status" value="1"/>
</dbReference>
<feature type="transmembrane region" description="Helical" evidence="10">
    <location>
        <begin position="245"/>
        <end position="272"/>
    </location>
</feature>
<dbReference type="InterPro" id="IPR011527">
    <property type="entry name" value="ABC1_TM_dom"/>
</dbReference>
<dbReference type="RefSeq" id="WP_265673171.1">
    <property type="nucleotide sequence ID" value="NZ_JAKRRY010000001.1"/>
</dbReference>
<feature type="transmembrane region" description="Helical" evidence="10">
    <location>
        <begin position="167"/>
        <end position="188"/>
    </location>
</feature>
<evidence type="ECO:0000256" key="6">
    <source>
        <dbReference type="ARBA" id="ARBA00022741"/>
    </source>
</evidence>
<evidence type="ECO:0000313" key="13">
    <source>
        <dbReference type="EMBL" id="MCW8344732.1"/>
    </source>
</evidence>
<feature type="domain" description="ABC transporter" evidence="11">
    <location>
        <begin position="350"/>
        <end position="581"/>
    </location>
</feature>
<organism evidence="13 14">
    <name type="scientific">Vibrio qingdaonensis</name>
    <dbReference type="NCBI Taxonomy" id="2829491"/>
    <lineage>
        <taxon>Bacteria</taxon>
        <taxon>Pseudomonadati</taxon>
        <taxon>Pseudomonadota</taxon>
        <taxon>Gammaproteobacteria</taxon>
        <taxon>Vibrionales</taxon>
        <taxon>Vibrionaceae</taxon>
        <taxon>Vibrio</taxon>
    </lineage>
</organism>
<dbReference type="GO" id="GO:0042883">
    <property type="term" value="P:cysteine transport"/>
    <property type="evidence" value="ECO:0007669"/>
    <property type="project" value="InterPro"/>
</dbReference>
<keyword evidence="3" id="KW-1003">Cell membrane</keyword>
<dbReference type="PROSITE" id="PS50929">
    <property type="entry name" value="ABC_TM1F"/>
    <property type="match status" value="1"/>
</dbReference>
<feature type="transmembrane region" description="Helical" evidence="10">
    <location>
        <begin position="62"/>
        <end position="79"/>
    </location>
</feature>
<dbReference type="Pfam" id="PF00005">
    <property type="entry name" value="ABC_tran"/>
    <property type="match status" value="1"/>
</dbReference>
<evidence type="ECO:0000256" key="9">
    <source>
        <dbReference type="ARBA" id="ARBA00023136"/>
    </source>
</evidence>
<accession>A0A9X3CJX2</accession>
<keyword evidence="7" id="KW-0067">ATP-binding</keyword>
<evidence type="ECO:0000256" key="7">
    <source>
        <dbReference type="ARBA" id="ARBA00022840"/>
    </source>
</evidence>
<evidence type="ECO:0000313" key="14">
    <source>
        <dbReference type="Proteomes" id="UP001155587"/>
    </source>
</evidence>
<dbReference type="InterPro" id="IPR039421">
    <property type="entry name" value="Type_1_exporter"/>
</dbReference>
<dbReference type="Pfam" id="PF00664">
    <property type="entry name" value="ABC_membrane"/>
    <property type="match status" value="1"/>
</dbReference>
<dbReference type="Gene3D" id="1.20.1560.10">
    <property type="entry name" value="ABC transporter type 1, transmembrane domain"/>
    <property type="match status" value="1"/>
</dbReference>
<dbReference type="NCBIfam" id="NF008379">
    <property type="entry name" value="PRK11174.1"/>
    <property type="match status" value="1"/>
</dbReference>
<keyword evidence="5 10" id="KW-0812">Transmembrane</keyword>
<dbReference type="GO" id="GO:0140359">
    <property type="term" value="F:ABC-type transporter activity"/>
    <property type="evidence" value="ECO:0007669"/>
    <property type="project" value="InterPro"/>
</dbReference>
<keyword evidence="9 10" id="KW-0472">Membrane</keyword>
<protein>
    <submittedName>
        <fullName evidence="13">Cysteine/glutathione ABC transporter permease/ATP-binding protein CydD</fullName>
    </submittedName>
</protein>
<feature type="domain" description="ABC transmembrane type-1" evidence="12">
    <location>
        <begin position="25"/>
        <end position="316"/>
    </location>
</feature>
<dbReference type="InterPro" id="IPR014216">
    <property type="entry name" value="ABC_transptr_CydD"/>
</dbReference>
<evidence type="ECO:0000259" key="12">
    <source>
        <dbReference type="PROSITE" id="PS50929"/>
    </source>
</evidence>